<accession>A0A2G9URG3</accession>
<feature type="compositionally biased region" description="Basic and acidic residues" evidence="1">
    <location>
        <begin position="169"/>
        <end position="184"/>
    </location>
</feature>
<evidence type="ECO:0000256" key="1">
    <source>
        <dbReference type="SAM" id="MobiDB-lite"/>
    </source>
</evidence>
<protein>
    <submittedName>
        <fullName evidence="2">Uncharacterized protein</fullName>
    </submittedName>
</protein>
<keyword evidence="3" id="KW-1185">Reference proteome</keyword>
<sequence length="198" mass="21871">MDAAKLDVNFTSADVVLSLLSPFAGAPPAWKARASGVLFVAGVGSYCAYRICTKYLGKRFVWTLLESARFDNLASADRRLLYACGGQTPSNQLICTLKSKLGSSDLRPNPRLWDLTHEKPSTSQLKVESSEMTDSGFSRSTRSKLSQEPRSLFDSAIGGEMFSSEDESVDRPERRVLNPLRESDTTSQLSLEWCDECL</sequence>
<dbReference type="Proteomes" id="UP000230423">
    <property type="component" value="Unassembled WGS sequence"/>
</dbReference>
<proteinExistence type="predicted"/>
<dbReference type="AlphaFoldDB" id="A0A2G9URG3"/>
<dbReference type="EMBL" id="KZ345606">
    <property type="protein sequence ID" value="PIO72746.1"/>
    <property type="molecule type" value="Genomic_DNA"/>
</dbReference>
<gene>
    <name evidence="2" type="ORF">TELCIR_05311</name>
</gene>
<organism evidence="2 3">
    <name type="scientific">Teladorsagia circumcincta</name>
    <name type="common">Brown stomach worm</name>
    <name type="synonym">Ostertagia circumcincta</name>
    <dbReference type="NCBI Taxonomy" id="45464"/>
    <lineage>
        <taxon>Eukaryota</taxon>
        <taxon>Metazoa</taxon>
        <taxon>Ecdysozoa</taxon>
        <taxon>Nematoda</taxon>
        <taxon>Chromadorea</taxon>
        <taxon>Rhabditida</taxon>
        <taxon>Rhabditina</taxon>
        <taxon>Rhabditomorpha</taxon>
        <taxon>Strongyloidea</taxon>
        <taxon>Trichostrongylidae</taxon>
        <taxon>Teladorsagia</taxon>
    </lineage>
</organism>
<reference evidence="2 3" key="1">
    <citation type="submission" date="2015-09" db="EMBL/GenBank/DDBJ databases">
        <title>Draft genome of the parasitic nematode Teladorsagia circumcincta isolate WARC Sus (inbred).</title>
        <authorList>
            <person name="Mitreva M."/>
        </authorList>
    </citation>
    <scope>NUCLEOTIDE SEQUENCE [LARGE SCALE GENOMIC DNA]</scope>
    <source>
        <strain evidence="2 3">S</strain>
    </source>
</reference>
<feature type="region of interest" description="Disordered" evidence="1">
    <location>
        <begin position="120"/>
        <end position="187"/>
    </location>
</feature>
<evidence type="ECO:0000313" key="3">
    <source>
        <dbReference type="Proteomes" id="UP000230423"/>
    </source>
</evidence>
<evidence type="ECO:0000313" key="2">
    <source>
        <dbReference type="EMBL" id="PIO72746.1"/>
    </source>
</evidence>
<name>A0A2G9URG3_TELCI</name>
<feature type="compositionally biased region" description="Polar residues" evidence="1">
    <location>
        <begin position="121"/>
        <end position="149"/>
    </location>
</feature>
<dbReference type="OrthoDB" id="5835957at2759"/>
<feature type="non-terminal residue" evidence="2">
    <location>
        <position position="198"/>
    </location>
</feature>